<name>A0A938BRC8_UNCEI</name>
<feature type="domain" description="4Fe-4S ferredoxin-type" evidence="4">
    <location>
        <begin position="348"/>
        <end position="377"/>
    </location>
</feature>
<dbReference type="GO" id="GO:0009055">
    <property type="term" value="F:electron transfer activity"/>
    <property type="evidence" value="ECO:0007669"/>
    <property type="project" value="InterPro"/>
</dbReference>
<accession>A0A938BRC8</accession>
<dbReference type="Pfam" id="PF13237">
    <property type="entry name" value="Fer4_10"/>
    <property type="match status" value="1"/>
</dbReference>
<dbReference type="PROSITE" id="PS51379">
    <property type="entry name" value="4FE4S_FER_2"/>
    <property type="match status" value="2"/>
</dbReference>
<dbReference type="PANTHER" id="PTHR43034">
    <property type="entry name" value="ION-TRANSLOCATING OXIDOREDUCTASE COMPLEX SUBUNIT C"/>
    <property type="match status" value="1"/>
</dbReference>
<dbReference type="InterPro" id="IPR026902">
    <property type="entry name" value="RnfC_N"/>
</dbReference>
<dbReference type="Gene3D" id="3.30.70.20">
    <property type="match status" value="1"/>
</dbReference>
<evidence type="ECO:0000256" key="2">
    <source>
        <dbReference type="ARBA" id="ARBA00023004"/>
    </source>
</evidence>
<keyword evidence="2" id="KW-0408">Iron</keyword>
<dbReference type="InterPro" id="IPR010208">
    <property type="entry name" value="Ion_transpt_RnfC/RsxC"/>
</dbReference>
<evidence type="ECO:0000313" key="5">
    <source>
        <dbReference type="EMBL" id="MBM3318210.1"/>
    </source>
</evidence>
<dbReference type="PROSITE" id="PS00198">
    <property type="entry name" value="4FE4S_FER_1"/>
    <property type="match status" value="2"/>
</dbReference>
<evidence type="ECO:0000313" key="6">
    <source>
        <dbReference type="Proteomes" id="UP000748308"/>
    </source>
</evidence>
<dbReference type="EMBL" id="VGIY01000291">
    <property type="protein sequence ID" value="MBM3318210.1"/>
    <property type="molecule type" value="Genomic_DNA"/>
</dbReference>
<keyword evidence="3" id="KW-0411">Iron-sulfur</keyword>
<keyword evidence="1" id="KW-0479">Metal-binding</keyword>
<dbReference type="Pfam" id="PF13375">
    <property type="entry name" value="RnfC_N"/>
    <property type="match status" value="1"/>
</dbReference>
<reference evidence="5" key="1">
    <citation type="submission" date="2019-03" db="EMBL/GenBank/DDBJ databases">
        <title>Lake Tanganyika Metagenome-Assembled Genomes (MAGs).</title>
        <authorList>
            <person name="Tran P."/>
        </authorList>
    </citation>
    <scope>NUCLEOTIDE SEQUENCE</scope>
    <source>
        <strain evidence="5">M_DeepCast_400m_m2_100</strain>
    </source>
</reference>
<dbReference type="GO" id="GO:0051539">
    <property type="term" value="F:4 iron, 4 sulfur cluster binding"/>
    <property type="evidence" value="ECO:0007669"/>
    <property type="project" value="InterPro"/>
</dbReference>
<sequence>MSSRRVFGFSKPRVRTQACPCEVRRIAPPERVRIPIALPGQPPLAPAVAVGDAVKLGQAIAATATASAVHATVAGRVANIGVMHGTDGREVHGIEIQAAGPQDWIEAKVLGILERTSWDDLTSTLVGLGAASPWKPKAMQERMGPGELRPIHTIVIVGSEREPGLAVQCHYLTEGRQDLLDSLAVIRTLAGEGARILLLVPEAMRAGLGEEFGAIEVQPVTDRYPDNHWQRLLARAAGVGHTNVARAREGGFLLMSAEEAALAGRSLREGLPRTAKLLTVAGGPLAEPVTVETVLGAPIEHVLRELGFDVQEGDRVILGGLWHGHAQFDLQAPVTRTTDGLQVLSAGDVARLEENPCINCGRCTSVCPVRIQVAVAARYAEFGLMDEAYDRGAHACIECGLCAHVCPARRPLLQYMRFAVLKHEDCLVRDSEGSGECLDCKLPTAHDLPSAPRAESWTDDRS</sequence>
<proteinExistence type="predicted"/>
<dbReference type="Proteomes" id="UP000748308">
    <property type="component" value="Unassembled WGS sequence"/>
</dbReference>
<evidence type="ECO:0000256" key="1">
    <source>
        <dbReference type="ARBA" id="ARBA00022723"/>
    </source>
</evidence>
<dbReference type="GO" id="GO:0046872">
    <property type="term" value="F:metal ion binding"/>
    <property type="evidence" value="ECO:0007669"/>
    <property type="project" value="UniProtKB-KW"/>
</dbReference>
<dbReference type="AlphaFoldDB" id="A0A938BRC8"/>
<dbReference type="InterPro" id="IPR017896">
    <property type="entry name" value="4Fe4S_Fe-S-bd"/>
</dbReference>
<gene>
    <name evidence="5" type="ORF">FJY75_10220</name>
</gene>
<comment type="caution">
    <text evidence="5">The sequence shown here is derived from an EMBL/GenBank/DDBJ whole genome shotgun (WGS) entry which is preliminary data.</text>
</comment>
<dbReference type="PANTHER" id="PTHR43034:SF2">
    <property type="entry name" value="ION-TRANSLOCATING OXIDOREDUCTASE COMPLEX SUBUNIT C"/>
    <property type="match status" value="1"/>
</dbReference>
<evidence type="ECO:0000256" key="3">
    <source>
        <dbReference type="ARBA" id="ARBA00023014"/>
    </source>
</evidence>
<organism evidence="5 6">
    <name type="scientific">Eiseniibacteriota bacterium</name>
    <dbReference type="NCBI Taxonomy" id="2212470"/>
    <lineage>
        <taxon>Bacteria</taxon>
        <taxon>Candidatus Eiseniibacteriota</taxon>
    </lineage>
</organism>
<feature type="domain" description="4Fe-4S ferredoxin-type" evidence="4">
    <location>
        <begin position="385"/>
        <end position="416"/>
    </location>
</feature>
<dbReference type="GO" id="GO:0016020">
    <property type="term" value="C:membrane"/>
    <property type="evidence" value="ECO:0007669"/>
    <property type="project" value="InterPro"/>
</dbReference>
<evidence type="ECO:0000259" key="4">
    <source>
        <dbReference type="PROSITE" id="PS51379"/>
    </source>
</evidence>
<dbReference type="SUPFAM" id="SSF46548">
    <property type="entry name" value="alpha-helical ferredoxin"/>
    <property type="match status" value="1"/>
</dbReference>
<dbReference type="InterPro" id="IPR017900">
    <property type="entry name" value="4Fe4S_Fe_S_CS"/>
</dbReference>
<protein>
    <submittedName>
        <fullName evidence="5">4Fe-4S dicluster domain-containing protein</fullName>
    </submittedName>
</protein>